<dbReference type="InParanoid" id="A0A0Q3RSK1"/>
<evidence type="ECO:0000256" key="4">
    <source>
        <dbReference type="ARBA" id="ARBA00022692"/>
    </source>
</evidence>
<comment type="domain">
    <text evidence="8">The DHHC domain is required for palmitoyltransferase activity.</text>
</comment>
<keyword evidence="12" id="KW-1185">Reference proteome</keyword>
<gene>
    <name evidence="10" type="ORF">BRADI_1g26370v3</name>
</gene>
<reference evidence="10 11" key="1">
    <citation type="journal article" date="2010" name="Nature">
        <title>Genome sequencing and analysis of the model grass Brachypodium distachyon.</title>
        <authorList>
            <consortium name="International Brachypodium Initiative"/>
        </authorList>
    </citation>
    <scope>NUCLEOTIDE SEQUENCE [LARGE SCALE GENOMIC DNA]</scope>
    <source>
        <strain evidence="10 11">Bd21</strain>
    </source>
</reference>
<comment type="similarity">
    <text evidence="2 8">Belongs to the DHHC palmitoyltransferase family.</text>
</comment>
<dbReference type="ExpressionAtlas" id="A0A0Q3RSK1">
    <property type="expression patterns" value="baseline"/>
</dbReference>
<dbReference type="PROSITE" id="PS50216">
    <property type="entry name" value="DHHC"/>
    <property type="match status" value="1"/>
</dbReference>
<dbReference type="EnsemblPlants" id="KQK16026">
    <property type="protein sequence ID" value="KQK16026"/>
    <property type="gene ID" value="BRADI_1g26370v3"/>
</dbReference>
<dbReference type="PANTHER" id="PTHR22883:SF57">
    <property type="entry name" value="S-ACYLTRANSFERASE"/>
    <property type="match status" value="1"/>
</dbReference>
<dbReference type="PANTHER" id="PTHR22883">
    <property type="entry name" value="ZINC FINGER DHHC DOMAIN CONTAINING PROTEIN"/>
    <property type="match status" value="1"/>
</dbReference>
<dbReference type="Pfam" id="PF01529">
    <property type="entry name" value="DHHC"/>
    <property type="match status" value="1"/>
</dbReference>
<dbReference type="GO" id="GO:0016020">
    <property type="term" value="C:membrane"/>
    <property type="evidence" value="ECO:0007669"/>
    <property type="project" value="UniProtKB-SubCell"/>
</dbReference>
<feature type="domain" description="Palmitoyltransferase DHHC" evidence="9">
    <location>
        <begin position="168"/>
        <end position="213"/>
    </location>
</feature>
<evidence type="ECO:0000256" key="8">
    <source>
        <dbReference type="RuleBase" id="RU079119"/>
    </source>
</evidence>
<evidence type="ECO:0000256" key="7">
    <source>
        <dbReference type="ARBA" id="ARBA00023315"/>
    </source>
</evidence>
<feature type="transmembrane region" description="Helical" evidence="8">
    <location>
        <begin position="107"/>
        <end position="130"/>
    </location>
</feature>
<dbReference type="InterPro" id="IPR001594">
    <property type="entry name" value="Palmitoyltrfase_DHHC"/>
</dbReference>
<organism evidence="10">
    <name type="scientific">Brachypodium distachyon</name>
    <name type="common">Purple false brome</name>
    <name type="synonym">Trachynia distachya</name>
    <dbReference type="NCBI Taxonomy" id="15368"/>
    <lineage>
        <taxon>Eukaryota</taxon>
        <taxon>Viridiplantae</taxon>
        <taxon>Streptophyta</taxon>
        <taxon>Embryophyta</taxon>
        <taxon>Tracheophyta</taxon>
        <taxon>Spermatophyta</taxon>
        <taxon>Magnoliopsida</taxon>
        <taxon>Liliopsida</taxon>
        <taxon>Poales</taxon>
        <taxon>Poaceae</taxon>
        <taxon>BOP clade</taxon>
        <taxon>Pooideae</taxon>
        <taxon>Stipodae</taxon>
        <taxon>Brachypodieae</taxon>
        <taxon>Brachypodium</taxon>
    </lineage>
</organism>
<name>A0A0Q3RSK1_BRADI</name>
<keyword evidence="7 8" id="KW-0012">Acyltransferase</keyword>
<evidence type="ECO:0000256" key="2">
    <source>
        <dbReference type="ARBA" id="ARBA00008574"/>
    </source>
</evidence>
<evidence type="ECO:0000256" key="3">
    <source>
        <dbReference type="ARBA" id="ARBA00022679"/>
    </source>
</evidence>
<evidence type="ECO:0000256" key="6">
    <source>
        <dbReference type="ARBA" id="ARBA00023136"/>
    </source>
</evidence>
<keyword evidence="4 8" id="KW-0812">Transmembrane</keyword>
<sequence>MNSHQRSTEQPDDDSFSSAMCDLKSSVTKNWRFLIPSCFSGASPSALPLSSPPPTTVHQVWPGRNVFFLDGRVICGPDPRGLILSAISVLLAEWIFLAYVVDPSSKHPILIAVFSMALAATVLVTLLLTATRDPGIIPRNQTSASQEPGTSNLRRTRSQRIVVDGVEMKQKYCRVCKMFRAPRSSHCAVCDNCVDKFDHHCPWIGQCIGLTSHERHKERYRSSSNPYDRGAVGNIKECLFQKLPPPRVNFRAVAESGTN</sequence>
<evidence type="ECO:0000256" key="1">
    <source>
        <dbReference type="ARBA" id="ARBA00004141"/>
    </source>
</evidence>
<dbReference type="Proteomes" id="UP000008810">
    <property type="component" value="Chromosome 1"/>
</dbReference>
<accession>A0A0Q3RSK1</accession>
<dbReference type="EMBL" id="CM000880">
    <property type="protein sequence ID" value="KQK16026.2"/>
    <property type="molecule type" value="Genomic_DNA"/>
</dbReference>
<reference evidence="10" key="2">
    <citation type="submission" date="2017-06" db="EMBL/GenBank/DDBJ databases">
        <title>WGS assembly of Brachypodium distachyon.</title>
        <authorList>
            <consortium name="The International Brachypodium Initiative"/>
            <person name="Lucas S."/>
            <person name="Harmon-Smith M."/>
            <person name="Lail K."/>
            <person name="Tice H."/>
            <person name="Grimwood J."/>
            <person name="Bruce D."/>
            <person name="Barry K."/>
            <person name="Shu S."/>
            <person name="Lindquist E."/>
            <person name="Wang M."/>
            <person name="Pitluck S."/>
            <person name="Vogel J.P."/>
            <person name="Garvin D.F."/>
            <person name="Mockler T.C."/>
            <person name="Schmutz J."/>
            <person name="Rokhsar D."/>
            <person name="Bevan M.W."/>
        </authorList>
    </citation>
    <scope>NUCLEOTIDE SEQUENCE</scope>
    <source>
        <strain evidence="10">Bd21</strain>
    </source>
</reference>
<protein>
    <recommendedName>
        <fullName evidence="8">S-acyltransferase</fullName>
        <ecNumber evidence="8">2.3.1.225</ecNumber>
    </recommendedName>
    <alternativeName>
        <fullName evidence="8">Palmitoyltransferase</fullName>
    </alternativeName>
</protein>
<dbReference type="GO" id="GO:0019706">
    <property type="term" value="F:protein-cysteine S-palmitoyltransferase activity"/>
    <property type="evidence" value="ECO:0007669"/>
    <property type="project" value="UniProtKB-EC"/>
</dbReference>
<comment type="subcellular location">
    <subcellularLocation>
        <location evidence="1">Membrane</location>
        <topology evidence="1">Multi-pass membrane protein</topology>
    </subcellularLocation>
</comment>
<proteinExistence type="inferred from homology"/>
<keyword evidence="5 8" id="KW-1133">Transmembrane helix</keyword>
<evidence type="ECO:0000259" key="9">
    <source>
        <dbReference type="Pfam" id="PF01529"/>
    </source>
</evidence>
<dbReference type="AlphaFoldDB" id="A0A0Q3RSK1"/>
<evidence type="ECO:0000313" key="12">
    <source>
        <dbReference type="Proteomes" id="UP000008810"/>
    </source>
</evidence>
<comment type="catalytic activity">
    <reaction evidence="8">
        <text>L-cysteinyl-[protein] + hexadecanoyl-CoA = S-hexadecanoyl-L-cysteinyl-[protein] + CoA</text>
        <dbReference type="Rhea" id="RHEA:36683"/>
        <dbReference type="Rhea" id="RHEA-COMP:10131"/>
        <dbReference type="Rhea" id="RHEA-COMP:11032"/>
        <dbReference type="ChEBI" id="CHEBI:29950"/>
        <dbReference type="ChEBI" id="CHEBI:57287"/>
        <dbReference type="ChEBI" id="CHEBI:57379"/>
        <dbReference type="ChEBI" id="CHEBI:74151"/>
        <dbReference type="EC" id="2.3.1.225"/>
    </reaction>
</comment>
<dbReference type="EC" id="2.3.1.225" evidence="8"/>
<evidence type="ECO:0000313" key="11">
    <source>
        <dbReference type="EnsemblPlants" id="KQK16026"/>
    </source>
</evidence>
<reference evidence="11" key="3">
    <citation type="submission" date="2018-08" db="UniProtKB">
        <authorList>
            <consortium name="EnsemblPlants"/>
        </authorList>
    </citation>
    <scope>IDENTIFICATION</scope>
    <source>
        <strain evidence="11">cv. Bd21</strain>
    </source>
</reference>
<evidence type="ECO:0000256" key="5">
    <source>
        <dbReference type="ARBA" id="ARBA00022989"/>
    </source>
</evidence>
<dbReference type="Gramene" id="KQK16026">
    <property type="protein sequence ID" value="KQK16026"/>
    <property type="gene ID" value="BRADI_1g26370v3"/>
</dbReference>
<dbReference type="OrthoDB" id="4096362at2759"/>
<feature type="transmembrane region" description="Helical" evidence="8">
    <location>
        <begin position="82"/>
        <end position="101"/>
    </location>
</feature>
<keyword evidence="6 8" id="KW-0472">Membrane</keyword>
<dbReference type="InterPro" id="IPR039859">
    <property type="entry name" value="PFA4/ZDH16/20/ERF2-like"/>
</dbReference>
<evidence type="ECO:0000313" key="10">
    <source>
        <dbReference type="EMBL" id="KQK16026.2"/>
    </source>
</evidence>
<keyword evidence="3 8" id="KW-0808">Transferase</keyword>